<name>H6N7L2_MYCHN</name>
<dbReference type="Proteomes" id="UP000009135">
    <property type="component" value="Chromosome"/>
</dbReference>
<evidence type="ECO:0000313" key="1">
    <source>
        <dbReference type="EMBL" id="AEW45634.1"/>
    </source>
</evidence>
<reference evidence="1 2" key="1">
    <citation type="journal article" date="2012" name="J. Bacteriol.">
        <title>Complete genome sequence of Mycoplasma haemocanis strain Illinois.</title>
        <authorList>
            <person name="do Nascimento N.C."/>
            <person name="Guimaraes A.M."/>
            <person name="Santos A.P."/>
            <person name="Sanmiguel P.J."/>
            <person name="Messick J.B."/>
        </authorList>
    </citation>
    <scope>NUCLEOTIDE SEQUENCE [LARGE SCALE GENOMIC DNA]</scope>
    <source>
        <strain evidence="1 2">Illinois</strain>
    </source>
</reference>
<protein>
    <submittedName>
        <fullName evidence="1">Uncharacterized protein</fullName>
    </submittedName>
</protein>
<dbReference type="AlphaFoldDB" id="H6N7L2"/>
<proteinExistence type="predicted"/>
<evidence type="ECO:0000313" key="2">
    <source>
        <dbReference type="Proteomes" id="UP000009135"/>
    </source>
</evidence>
<dbReference type="HOGENOM" id="CLU_087258_1_0_14"/>
<accession>H6N7L2</accession>
<organism evidence="1 2">
    <name type="scientific">Mycoplasma haemocanis (strain Illinois)</name>
    <dbReference type="NCBI Taxonomy" id="1111676"/>
    <lineage>
        <taxon>Bacteria</taxon>
        <taxon>Bacillati</taxon>
        <taxon>Mycoplasmatota</taxon>
        <taxon>Mollicutes</taxon>
        <taxon>Mycoplasmataceae</taxon>
        <taxon>Mycoplasma</taxon>
    </lineage>
</organism>
<dbReference type="OrthoDB" id="9825821at2"/>
<dbReference type="EMBL" id="CP003199">
    <property type="protein sequence ID" value="AEW45634.1"/>
    <property type="molecule type" value="Genomic_DNA"/>
</dbReference>
<dbReference type="STRING" id="1111676.MHC_03870"/>
<gene>
    <name evidence="1" type="ordered locus">MHC_03870</name>
</gene>
<keyword evidence="2" id="KW-1185">Reference proteome</keyword>
<dbReference type="KEGG" id="mhe:MHC_03870"/>
<sequence>MNVALKASMALVGTAGVTGGGVFIHRLINRNTISKNINPSHLLKSNEADKWSHRVQLIKAASESDLSKDLLSEKNRKSDFSVDDLKKWCLESLESDFLGKEDKRFQNVVLYCGINMGDKITGTKVTSSTEVSDAKLGENFAKLKDKTKEQLVNELFSIKDKENTSSKWDGGAALKEWCIKALNMPFKESLTYNNTKDYCTIVKP</sequence>